<dbReference type="Pfam" id="PF05140">
    <property type="entry name" value="ResB"/>
    <property type="match status" value="1"/>
</dbReference>
<protein>
    <submittedName>
        <fullName evidence="8">Cytochrome C biogenesis protein</fullName>
    </submittedName>
</protein>
<evidence type="ECO:0000256" key="1">
    <source>
        <dbReference type="ARBA" id="ARBA00004141"/>
    </source>
</evidence>
<reference evidence="8 9" key="1">
    <citation type="journal article" date="2014" name="Antonie Van Leeuwenhoek">
        <title>Fictibacillus enclensis sp. nov., isolated from marine sediment.</title>
        <authorList>
            <person name="Dastager S.G."/>
            <person name="Mawlankar R."/>
            <person name="Srinivasan K."/>
            <person name="Tang S.K."/>
            <person name="Lee J.C."/>
            <person name="Ramana V.V."/>
            <person name="Shouche Y.S."/>
        </authorList>
    </citation>
    <scope>NUCLEOTIDE SEQUENCE [LARGE SCALE GENOMIC DNA]</scope>
    <source>
        <strain evidence="8 9">NIO-1003</strain>
    </source>
</reference>
<evidence type="ECO:0000256" key="4">
    <source>
        <dbReference type="ARBA" id="ARBA00022989"/>
    </source>
</evidence>
<accession>A0A0V8JET9</accession>
<feature type="domain" description="ResB-like" evidence="7">
    <location>
        <begin position="64"/>
        <end position="516"/>
    </location>
</feature>
<evidence type="ECO:0000256" key="6">
    <source>
        <dbReference type="SAM" id="Phobius"/>
    </source>
</evidence>
<dbReference type="GO" id="GO:0017004">
    <property type="term" value="P:cytochrome complex assembly"/>
    <property type="evidence" value="ECO:0007669"/>
    <property type="project" value="UniProtKB-KW"/>
</dbReference>
<evidence type="ECO:0000256" key="2">
    <source>
        <dbReference type="ARBA" id="ARBA00022692"/>
    </source>
</evidence>
<keyword evidence="9" id="KW-1185">Reference proteome</keyword>
<keyword evidence="3" id="KW-0201">Cytochrome c-type biogenesis</keyword>
<comment type="subcellular location">
    <subcellularLocation>
        <location evidence="1">Membrane</location>
        <topology evidence="1">Multi-pass membrane protein</topology>
    </subcellularLocation>
</comment>
<evidence type="ECO:0000259" key="7">
    <source>
        <dbReference type="Pfam" id="PF05140"/>
    </source>
</evidence>
<dbReference type="InterPro" id="IPR007816">
    <property type="entry name" value="ResB-like_domain"/>
</dbReference>
<feature type="transmembrane region" description="Helical" evidence="6">
    <location>
        <begin position="66"/>
        <end position="84"/>
    </location>
</feature>
<evidence type="ECO:0000313" key="9">
    <source>
        <dbReference type="Proteomes" id="UP000054099"/>
    </source>
</evidence>
<evidence type="ECO:0000313" key="8">
    <source>
        <dbReference type="EMBL" id="KSU85622.1"/>
    </source>
</evidence>
<organism evidence="8 9">
    <name type="scientific">Fictibacillus enclensis</name>
    <dbReference type="NCBI Taxonomy" id="1017270"/>
    <lineage>
        <taxon>Bacteria</taxon>
        <taxon>Bacillati</taxon>
        <taxon>Bacillota</taxon>
        <taxon>Bacilli</taxon>
        <taxon>Bacillales</taxon>
        <taxon>Fictibacillaceae</taxon>
        <taxon>Fictibacillus</taxon>
    </lineage>
</organism>
<sequence length="537" mass="61611">MKTIKCECGHSNPFGTEICESCGKPLTNENSRELINMRYEGSAVRSQTYNKTMVDKIWNFFSSVKVGIWIIIVILIAAAIGTIFPQEMYIPPNVDPTTYYKEEYGTPGQIFYLLGFHNLYGSWWFLLLLAALGISLIIVSIDRGFPLYRALKYQRVTRHESFMKRQRLFAVSDSGISMDRVKRVLAKKHYKIKEDNGNILAEKNRFSRWGPYVNHAGLIIFLIGAMLRFFPGMYTDQTLWIREGETVAVPGTKTEDGQYYLKNHKFIMELYDKKDKDYSAALDKTGNPVPKNYQSNVTLYHAGPSDVVGAKPELKKERDAKIKVNEPLSFNDYSLYQVDFKLNEFHRMNLKLENKKSGKSYGEIKVNLFNPKSTYVLGNGYKVEMVEYFPNFKLDENDQPTTENSVPDNPAFVFKMFTPETPKGETAFIGIRKNVEAGDNKYKMSFSGIETKNVSALTVKKDKTLPIIIIGGIIFMLGVVQGLYWNHRRIWIQQRNGQLWIAAHTNKNWFGLKREMQNISEDSGLVMPIDQSDEKSA</sequence>
<dbReference type="RefSeq" id="WP_061970765.1">
    <property type="nucleotide sequence ID" value="NZ_FMAV01000001.1"/>
</dbReference>
<proteinExistence type="predicted"/>
<keyword evidence="5 6" id="KW-0472">Membrane</keyword>
<dbReference type="AlphaFoldDB" id="A0A0V8JET9"/>
<keyword evidence="2 6" id="KW-0812">Transmembrane</keyword>
<keyword evidence="4 6" id="KW-1133">Transmembrane helix</keyword>
<dbReference type="PANTHER" id="PTHR31566">
    <property type="entry name" value="CYTOCHROME C BIOGENESIS PROTEIN CCS1, CHLOROPLASTIC"/>
    <property type="match status" value="1"/>
</dbReference>
<comment type="caution">
    <text evidence="8">The sequence shown here is derived from an EMBL/GenBank/DDBJ whole genome shotgun (WGS) entry which is preliminary data.</text>
</comment>
<feature type="transmembrane region" description="Helical" evidence="6">
    <location>
        <begin position="123"/>
        <end position="145"/>
    </location>
</feature>
<feature type="transmembrane region" description="Helical" evidence="6">
    <location>
        <begin position="465"/>
        <end position="485"/>
    </location>
</feature>
<feature type="transmembrane region" description="Helical" evidence="6">
    <location>
        <begin position="212"/>
        <end position="230"/>
    </location>
</feature>
<dbReference type="EMBL" id="LNQN01000001">
    <property type="protein sequence ID" value="KSU85622.1"/>
    <property type="molecule type" value="Genomic_DNA"/>
</dbReference>
<evidence type="ECO:0000256" key="3">
    <source>
        <dbReference type="ARBA" id="ARBA00022748"/>
    </source>
</evidence>
<dbReference type="PANTHER" id="PTHR31566:SF0">
    <property type="entry name" value="CYTOCHROME C BIOGENESIS PROTEIN CCS1, CHLOROPLASTIC"/>
    <property type="match status" value="1"/>
</dbReference>
<dbReference type="Proteomes" id="UP000054099">
    <property type="component" value="Unassembled WGS sequence"/>
</dbReference>
<dbReference type="OrthoDB" id="9770923at2"/>
<gene>
    <name evidence="8" type="ORF">AS030_09035</name>
</gene>
<evidence type="ECO:0000256" key="5">
    <source>
        <dbReference type="ARBA" id="ARBA00023136"/>
    </source>
</evidence>
<dbReference type="InterPro" id="IPR023494">
    <property type="entry name" value="Cyt_c_bgen_Ccs1/CcsB/ResB"/>
</dbReference>
<name>A0A0V8JET9_9BACL</name>
<dbReference type="GO" id="GO:0016020">
    <property type="term" value="C:membrane"/>
    <property type="evidence" value="ECO:0007669"/>
    <property type="project" value="UniProtKB-SubCell"/>
</dbReference>